<protein>
    <submittedName>
        <fullName evidence="1">Uncharacterized protein</fullName>
    </submittedName>
</protein>
<sequence>MLNNLIGLKHVVGAYPNDRHIPNTAQQRQSEDNCTVSLPLARYRRNATTAGSCAHAAETRPSEAMGWPFSRIDCTHFPANQTPPFRPH</sequence>
<name>A0ABD0M3K9_9CAEN</name>
<proteinExistence type="predicted"/>
<dbReference type="AlphaFoldDB" id="A0ABD0M3K9"/>
<gene>
    <name evidence="1" type="ORF">BaRGS_00002463</name>
</gene>
<dbReference type="Proteomes" id="UP001519460">
    <property type="component" value="Unassembled WGS sequence"/>
</dbReference>
<accession>A0ABD0M3K9</accession>
<evidence type="ECO:0000313" key="2">
    <source>
        <dbReference type="Proteomes" id="UP001519460"/>
    </source>
</evidence>
<comment type="caution">
    <text evidence="1">The sequence shown here is derived from an EMBL/GenBank/DDBJ whole genome shotgun (WGS) entry which is preliminary data.</text>
</comment>
<reference evidence="1 2" key="1">
    <citation type="journal article" date="2023" name="Sci. Data">
        <title>Genome assembly of the Korean intertidal mud-creeper Batillaria attramentaria.</title>
        <authorList>
            <person name="Patra A.K."/>
            <person name="Ho P.T."/>
            <person name="Jun S."/>
            <person name="Lee S.J."/>
            <person name="Kim Y."/>
            <person name="Won Y.J."/>
        </authorList>
    </citation>
    <scope>NUCLEOTIDE SEQUENCE [LARGE SCALE GENOMIC DNA]</scope>
    <source>
        <strain evidence="1">Wonlab-2016</strain>
    </source>
</reference>
<keyword evidence="2" id="KW-1185">Reference proteome</keyword>
<evidence type="ECO:0000313" key="1">
    <source>
        <dbReference type="EMBL" id="KAK7506351.1"/>
    </source>
</evidence>
<organism evidence="1 2">
    <name type="scientific">Batillaria attramentaria</name>
    <dbReference type="NCBI Taxonomy" id="370345"/>
    <lineage>
        <taxon>Eukaryota</taxon>
        <taxon>Metazoa</taxon>
        <taxon>Spiralia</taxon>
        <taxon>Lophotrochozoa</taxon>
        <taxon>Mollusca</taxon>
        <taxon>Gastropoda</taxon>
        <taxon>Caenogastropoda</taxon>
        <taxon>Sorbeoconcha</taxon>
        <taxon>Cerithioidea</taxon>
        <taxon>Batillariidae</taxon>
        <taxon>Batillaria</taxon>
    </lineage>
</organism>
<dbReference type="EMBL" id="JACVVK020000007">
    <property type="protein sequence ID" value="KAK7506351.1"/>
    <property type="molecule type" value="Genomic_DNA"/>
</dbReference>